<proteinExistence type="predicted"/>
<dbReference type="PANTHER" id="PTHR24220:SF685">
    <property type="entry name" value="ABC TRANSPORTER RELATED"/>
    <property type="match status" value="1"/>
</dbReference>
<dbReference type="Proteomes" id="UP001501319">
    <property type="component" value="Unassembled WGS sequence"/>
</dbReference>
<dbReference type="SUPFAM" id="SSF52540">
    <property type="entry name" value="P-loop containing nucleoside triphosphate hydrolases"/>
    <property type="match status" value="1"/>
</dbReference>
<dbReference type="InterPro" id="IPR003439">
    <property type="entry name" value="ABC_transporter-like_ATP-bd"/>
</dbReference>
<evidence type="ECO:0000313" key="4">
    <source>
        <dbReference type="EMBL" id="GAA1661667.1"/>
    </source>
</evidence>
<reference evidence="4 5" key="1">
    <citation type="journal article" date="2019" name="Int. J. Syst. Evol. Microbiol.">
        <title>The Global Catalogue of Microorganisms (GCM) 10K type strain sequencing project: providing services to taxonomists for standard genome sequencing and annotation.</title>
        <authorList>
            <consortium name="The Broad Institute Genomics Platform"/>
            <consortium name="The Broad Institute Genome Sequencing Center for Infectious Disease"/>
            <person name="Wu L."/>
            <person name="Ma J."/>
        </authorList>
    </citation>
    <scope>NUCLEOTIDE SEQUENCE [LARGE SCALE GENOMIC DNA]</scope>
    <source>
        <strain evidence="4 5">JCM 14306</strain>
    </source>
</reference>
<organism evidence="4 5">
    <name type="scientific">Kribbella alba</name>
    <dbReference type="NCBI Taxonomy" id="190197"/>
    <lineage>
        <taxon>Bacteria</taxon>
        <taxon>Bacillati</taxon>
        <taxon>Actinomycetota</taxon>
        <taxon>Actinomycetes</taxon>
        <taxon>Propionibacteriales</taxon>
        <taxon>Kribbellaceae</taxon>
        <taxon>Kribbella</taxon>
    </lineage>
</organism>
<dbReference type="InterPro" id="IPR003593">
    <property type="entry name" value="AAA+_ATPase"/>
</dbReference>
<dbReference type="RefSeq" id="WP_344116694.1">
    <property type="nucleotide sequence ID" value="NZ_BAAANE010000017.1"/>
</dbReference>
<dbReference type="InterPro" id="IPR015854">
    <property type="entry name" value="ABC_transpr_LolD-like"/>
</dbReference>
<dbReference type="PROSITE" id="PS50893">
    <property type="entry name" value="ABC_TRANSPORTER_2"/>
    <property type="match status" value="1"/>
</dbReference>
<protein>
    <submittedName>
        <fullName evidence="4">ATP-binding cassette domain-containing protein</fullName>
    </submittedName>
</protein>
<dbReference type="SMART" id="SM00382">
    <property type="entry name" value="AAA"/>
    <property type="match status" value="1"/>
</dbReference>
<evidence type="ECO:0000256" key="2">
    <source>
        <dbReference type="ARBA" id="ARBA00022840"/>
    </source>
</evidence>
<name>A0ABN2FYG2_9ACTN</name>
<keyword evidence="2 4" id="KW-0067">ATP-binding</keyword>
<dbReference type="Gene3D" id="3.40.50.300">
    <property type="entry name" value="P-loop containing nucleotide triphosphate hydrolases"/>
    <property type="match status" value="1"/>
</dbReference>
<dbReference type="InterPro" id="IPR027417">
    <property type="entry name" value="P-loop_NTPase"/>
</dbReference>
<gene>
    <name evidence="4" type="ORF">GCM10009744_64250</name>
</gene>
<sequence length="241" mass="25422">MITVTNLTVAYDELVAVADVSLRVPPGCVLAVSGPSGAGKSSLLWAIAGAVAARSGTVEVDGLTITDRPGAAAHRVVLIPQGNGLARVLTARENLSMPLLADRALIGVLNRRRGGSGDEPEYEREDERSHALDTVDRTIAKALADVGLEDSGDHLVEELSGGEQQRVAVARGIAQHGRVILADESTSELDSTNRERVLNLLRREADRGAAVIIATHDPNVAAGADGHATMDEGHLTWERRL</sequence>
<keyword evidence="5" id="KW-1185">Reference proteome</keyword>
<keyword evidence="1" id="KW-0547">Nucleotide-binding</keyword>
<dbReference type="GO" id="GO:0005524">
    <property type="term" value="F:ATP binding"/>
    <property type="evidence" value="ECO:0007669"/>
    <property type="project" value="UniProtKB-KW"/>
</dbReference>
<evidence type="ECO:0000256" key="1">
    <source>
        <dbReference type="ARBA" id="ARBA00022741"/>
    </source>
</evidence>
<dbReference type="PROSITE" id="PS00211">
    <property type="entry name" value="ABC_TRANSPORTER_1"/>
    <property type="match status" value="1"/>
</dbReference>
<dbReference type="InterPro" id="IPR017871">
    <property type="entry name" value="ABC_transporter-like_CS"/>
</dbReference>
<dbReference type="Pfam" id="PF00005">
    <property type="entry name" value="ABC_tran"/>
    <property type="match status" value="1"/>
</dbReference>
<dbReference type="EMBL" id="BAAANE010000017">
    <property type="protein sequence ID" value="GAA1661667.1"/>
    <property type="molecule type" value="Genomic_DNA"/>
</dbReference>
<evidence type="ECO:0000313" key="5">
    <source>
        <dbReference type="Proteomes" id="UP001501319"/>
    </source>
</evidence>
<dbReference type="PANTHER" id="PTHR24220">
    <property type="entry name" value="IMPORT ATP-BINDING PROTEIN"/>
    <property type="match status" value="1"/>
</dbReference>
<evidence type="ECO:0000259" key="3">
    <source>
        <dbReference type="PROSITE" id="PS50893"/>
    </source>
</evidence>
<comment type="caution">
    <text evidence="4">The sequence shown here is derived from an EMBL/GenBank/DDBJ whole genome shotgun (WGS) entry which is preliminary data.</text>
</comment>
<feature type="domain" description="ABC transporter" evidence="3">
    <location>
        <begin position="2"/>
        <end position="241"/>
    </location>
</feature>
<accession>A0ABN2FYG2</accession>